<keyword evidence="1" id="KW-0143">Chaperone</keyword>
<feature type="domain" description="Rubisco accumulation factor 1 alpha-helical" evidence="3">
    <location>
        <begin position="146"/>
        <end position="255"/>
    </location>
</feature>
<dbReference type="InterPro" id="IPR040781">
    <property type="entry name" value="Raf1_HTH"/>
</dbReference>
<dbReference type="InterPro" id="IPR040858">
    <property type="entry name" value="Raf1_C"/>
</dbReference>
<evidence type="ECO:0000259" key="3">
    <source>
        <dbReference type="Pfam" id="PF18578"/>
    </source>
</evidence>
<dbReference type="EMBL" id="JBDFQZ010000009">
    <property type="protein sequence ID" value="KAK9691726.1"/>
    <property type="molecule type" value="Genomic_DNA"/>
</dbReference>
<protein>
    <submittedName>
        <fullName evidence="5">Uncharacterized protein</fullName>
    </submittedName>
</protein>
<dbReference type="AlphaFoldDB" id="A0AAW1IQU2"/>
<reference evidence="5" key="1">
    <citation type="submission" date="2024-03" db="EMBL/GenBank/DDBJ databases">
        <title>WGS assembly of Saponaria officinalis var. Norfolk2.</title>
        <authorList>
            <person name="Jenkins J."/>
            <person name="Shu S."/>
            <person name="Grimwood J."/>
            <person name="Barry K."/>
            <person name="Goodstein D."/>
            <person name="Schmutz J."/>
            <person name="Leebens-Mack J."/>
            <person name="Osbourn A."/>
        </authorList>
    </citation>
    <scope>NUCLEOTIDE SEQUENCE [LARGE SCALE GENOMIC DNA]</scope>
    <source>
        <strain evidence="5">JIC</strain>
    </source>
</reference>
<comment type="caution">
    <text evidence="5">The sequence shown here is derived from an EMBL/GenBank/DDBJ whole genome shotgun (WGS) entry which is preliminary data.</text>
</comment>
<dbReference type="InterPro" id="IPR041358">
    <property type="entry name" value="Raf1_N"/>
</dbReference>
<dbReference type="GO" id="GO:0009507">
    <property type="term" value="C:chloroplast"/>
    <property type="evidence" value="ECO:0007669"/>
    <property type="project" value="TreeGrafter"/>
</dbReference>
<evidence type="ECO:0000259" key="4">
    <source>
        <dbReference type="Pfam" id="PF18579"/>
    </source>
</evidence>
<dbReference type="Pfam" id="PF18579">
    <property type="entry name" value="Raf1_HTH"/>
    <property type="match status" value="1"/>
</dbReference>
<dbReference type="PANTHER" id="PTHR35299:SF3">
    <property type="entry name" value="RUBISCO ACCUMULATION FACTOR 1.2, CHLOROPLASTIC"/>
    <property type="match status" value="1"/>
</dbReference>
<feature type="domain" description="Rubisco accumulation factor 1 helix turn helix" evidence="4">
    <location>
        <begin position="69"/>
        <end position="129"/>
    </location>
</feature>
<dbReference type="GO" id="GO:0110102">
    <property type="term" value="P:ribulose bisphosphate carboxylase complex assembly"/>
    <property type="evidence" value="ECO:0007669"/>
    <property type="project" value="UniProtKB-ARBA"/>
</dbReference>
<gene>
    <name evidence="5" type="ORF">RND81_09G214800</name>
</gene>
<keyword evidence="6" id="KW-1185">Reference proteome</keyword>
<name>A0AAW1IQU2_SAPOF</name>
<dbReference type="InterPro" id="IPR037494">
    <property type="entry name" value="RAF1"/>
</dbReference>
<dbReference type="Pfam" id="PF18087">
    <property type="entry name" value="RuBisCo_chap_C"/>
    <property type="match status" value="1"/>
</dbReference>
<dbReference type="Pfam" id="PF18578">
    <property type="entry name" value="Raf1_N"/>
    <property type="match status" value="1"/>
</dbReference>
<organism evidence="5 6">
    <name type="scientific">Saponaria officinalis</name>
    <name type="common">Common soapwort</name>
    <name type="synonym">Lychnis saponaria</name>
    <dbReference type="NCBI Taxonomy" id="3572"/>
    <lineage>
        <taxon>Eukaryota</taxon>
        <taxon>Viridiplantae</taxon>
        <taxon>Streptophyta</taxon>
        <taxon>Embryophyta</taxon>
        <taxon>Tracheophyta</taxon>
        <taxon>Spermatophyta</taxon>
        <taxon>Magnoliopsida</taxon>
        <taxon>eudicotyledons</taxon>
        <taxon>Gunneridae</taxon>
        <taxon>Pentapetalae</taxon>
        <taxon>Caryophyllales</taxon>
        <taxon>Caryophyllaceae</taxon>
        <taxon>Caryophylleae</taxon>
        <taxon>Saponaria</taxon>
    </lineage>
</organism>
<evidence type="ECO:0000256" key="1">
    <source>
        <dbReference type="ARBA" id="ARBA00023186"/>
    </source>
</evidence>
<evidence type="ECO:0000313" key="5">
    <source>
        <dbReference type="EMBL" id="KAK9691726.1"/>
    </source>
</evidence>
<dbReference type="PANTHER" id="PTHR35299">
    <property type="entry name" value="RUBISCO ACCUMULATION FACTOR 1"/>
    <property type="match status" value="1"/>
</dbReference>
<proteinExistence type="predicted"/>
<evidence type="ECO:0000259" key="2">
    <source>
        <dbReference type="Pfam" id="PF18087"/>
    </source>
</evidence>
<evidence type="ECO:0000313" key="6">
    <source>
        <dbReference type="Proteomes" id="UP001443914"/>
    </source>
</evidence>
<feature type="domain" description="Rubisco accumulation factor 1 C-terminal" evidence="2">
    <location>
        <begin position="274"/>
        <end position="427"/>
    </location>
</feature>
<dbReference type="Proteomes" id="UP001443914">
    <property type="component" value="Unassembled WGS sequence"/>
</dbReference>
<sequence length="440" mass="48497">MFSISISSPLLPPKHHSTITITASSGNSPPPPQIKLIIPKSYNSPSPQNLYQPYRPPQSPLPAKYHSLDTAAIIDILSNRLGLWHDYAPLITSLFRDGFNPPSIEELTGISGVEQNCLVVAAQVRLSIVESGTLDFDLDGDVLGYFDSGGSELLYELRLLNTSQRAEAAKYIVRRKLFDGEKAKELARSIKDYPMRQGEKGLEWFDYNRPGDCLAFTYLRLSREFMENSDKRAAALATALEVAESDKAVEYIREEIEGRKEVVDEREKEVAVKVPVVRLKMGEVAEATTVVVLPVAEAKEGGAGVERVPRQCKTVGEFGFVVAEKGWDKWLVLPRWGPVAGIGSGGVAVAFPNAKALPWRVNRTYLEEAIVVVVDRARREVEMDDGFYLAAVGGGDGGLKVEKGLALKEMGMRSSLGLVVIVVRPPKDEDDLQLNEDDWD</sequence>
<accession>A0AAW1IQU2</accession>